<evidence type="ECO:0000313" key="2">
    <source>
        <dbReference type="Ensembl" id="ENSSMRP00000021452.1"/>
    </source>
</evidence>
<dbReference type="PANTHER" id="PTHR31635:SF196">
    <property type="entry name" value="REVERSE TRANSCRIPTASE DOMAIN-CONTAINING PROTEIN-RELATED"/>
    <property type="match status" value="1"/>
</dbReference>
<dbReference type="OMA" id="CHARYLW"/>
<evidence type="ECO:0000313" key="3">
    <source>
        <dbReference type="Proteomes" id="UP000694421"/>
    </source>
</evidence>
<feature type="region of interest" description="Disordered" evidence="1">
    <location>
        <begin position="253"/>
        <end position="280"/>
    </location>
</feature>
<dbReference type="AlphaFoldDB" id="A0A8D0DTF2"/>
<evidence type="ECO:0000256" key="1">
    <source>
        <dbReference type="SAM" id="MobiDB-lite"/>
    </source>
</evidence>
<reference evidence="2" key="1">
    <citation type="submission" date="2025-08" db="UniProtKB">
        <authorList>
            <consortium name="Ensembl"/>
        </authorList>
    </citation>
    <scope>IDENTIFICATION</scope>
</reference>
<dbReference type="Ensembl" id="ENSSMRT00000025136.1">
    <property type="protein sequence ID" value="ENSSMRP00000021452.1"/>
    <property type="gene ID" value="ENSSMRG00000016687.1"/>
</dbReference>
<reference evidence="2" key="2">
    <citation type="submission" date="2025-09" db="UniProtKB">
        <authorList>
            <consortium name="Ensembl"/>
        </authorList>
    </citation>
    <scope>IDENTIFICATION</scope>
</reference>
<protein>
    <recommendedName>
        <fullName evidence="4">Reverse transcriptase</fullName>
    </recommendedName>
</protein>
<accession>A0A8D0DTF2</accession>
<dbReference type="GeneTree" id="ENSGT00940000165023"/>
<keyword evidence="3" id="KW-1185">Reference proteome</keyword>
<dbReference type="PANTHER" id="PTHR31635">
    <property type="entry name" value="REVERSE TRANSCRIPTASE DOMAIN-CONTAINING PROTEIN-RELATED"/>
    <property type="match status" value="1"/>
</dbReference>
<proteinExistence type="predicted"/>
<organism evidence="2 3">
    <name type="scientific">Salvator merianae</name>
    <name type="common">Argentine black and white tegu</name>
    <name type="synonym">Tupinambis merianae</name>
    <dbReference type="NCBI Taxonomy" id="96440"/>
    <lineage>
        <taxon>Eukaryota</taxon>
        <taxon>Metazoa</taxon>
        <taxon>Chordata</taxon>
        <taxon>Craniata</taxon>
        <taxon>Vertebrata</taxon>
        <taxon>Euteleostomi</taxon>
        <taxon>Lepidosauria</taxon>
        <taxon>Squamata</taxon>
        <taxon>Bifurcata</taxon>
        <taxon>Unidentata</taxon>
        <taxon>Episquamata</taxon>
        <taxon>Laterata</taxon>
        <taxon>Teiioidea</taxon>
        <taxon>Teiidae</taxon>
        <taxon>Salvator</taxon>
    </lineage>
</organism>
<evidence type="ECO:0008006" key="4">
    <source>
        <dbReference type="Google" id="ProtNLM"/>
    </source>
</evidence>
<name>A0A8D0DTF2_SALMN</name>
<sequence length="280" mass="32558">FFLEQCILYFAENDTQGVRPTIVWEAMKAVLRGKIISKQSHRKKMIGIEREKLELDLKNAEKQHKQIRTPRTSALLEINPDKSEAIFCNVPSWIREETLRKLGIQEQSKKIKYLGISITRNIDKLFHRNYMDLYQQIKGDLEYWKEKKFSLLGKIMVIKMKVLPRILFLYQQIPLKMRIQKKITQKPSAQGGWGMPNLVFYFQATVIRRRRTISFPLAAREGGIMEAEETNVLPAHPQSLSLDGTKWGSLPLHASQNSTHKVKRASDLERLESSLNPKTK</sequence>
<dbReference type="Proteomes" id="UP000694421">
    <property type="component" value="Unplaced"/>
</dbReference>